<dbReference type="InterPro" id="IPR006219">
    <property type="entry name" value="DAHP_synth_1"/>
</dbReference>
<evidence type="ECO:0000313" key="16">
    <source>
        <dbReference type="Proteomes" id="UP000235388"/>
    </source>
</evidence>
<evidence type="ECO:0000313" key="17">
    <source>
        <dbReference type="Proteomes" id="UP000235392"/>
    </source>
</evidence>
<comment type="similarity">
    <text evidence="3">Belongs to the class-I DAHP synthase family.</text>
</comment>
<dbReference type="Gene3D" id="3.20.20.70">
    <property type="entry name" value="Aldolase class I"/>
    <property type="match status" value="1"/>
</dbReference>
<keyword evidence="16" id="KW-1185">Reference proteome</keyword>
<evidence type="ECO:0000256" key="4">
    <source>
        <dbReference type="ARBA" id="ARBA00012694"/>
    </source>
</evidence>
<evidence type="ECO:0000256" key="12">
    <source>
        <dbReference type="SAM" id="MobiDB-lite"/>
    </source>
</evidence>
<organism evidence="14 17">
    <name type="scientific">Puccinia coronata f. sp. avenae</name>
    <dbReference type="NCBI Taxonomy" id="200324"/>
    <lineage>
        <taxon>Eukaryota</taxon>
        <taxon>Fungi</taxon>
        <taxon>Dikarya</taxon>
        <taxon>Basidiomycota</taxon>
        <taxon>Pucciniomycotina</taxon>
        <taxon>Pucciniomycetes</taxon>
        <taxon>Pucciniales</taxon>
        <taxon>Pucciniaceae</taxon>
        <taxon>Puccinia</taxon>
    </lineage>
</organism>
<dbReference type="Proteomes" id="UP000235392">
    <property type="component" value="Unassembled WGS sequence"/>
</dbReference>
<dbReference type="Proteomes" id="UP000235388">
    <property type="component" value="Unassembled WGS sequence"/>
</dbReference>
<evidence type="ECO:0000313" key="15">
    <source>
        <dbReference type="EMBL" id="PLW56063.1"/>
    </source>
</evidence>
<protein>
    <recommendedName>
        <fullName evidence="4">3-deoxy-7-phosphoheptulonate synthase</fullName>
        <ecNumber evidence="4">2.5.1.54</ecNumber>
    </recommendedName>
    <alternativeName>
        <fullName evidence="10">3-deoxy-D-arabino-heptulosonate 7-phosphate synthase</fullName>
    </alternativeName>
    <alternativeName>
        <fullName evidence="9">DAHP synthase</fullName>
    </alternativeName>
    <alternativeName>
        <fullName evidence="8">Phospho-2-keto-3-deoxyheptonate aldolase</fullName>
    </alternativeName>
</protein>
<dbReference type="STRING" id="200324.A0A2N5SER7"/>
<feature type="compositionally biased region" description="Low complexity" evidence="12">
    <location>
        <begin position="66"/>
        <end position="75"/>
    </location>
</feature>
<evidence type="ECO:0000256" key="1">
    <source>
        <dbReference type="ARBA" id="ARBA00003726"/>
    </source>
</evidence>
<keyword evidence="5" id="KW-0028">Amino-acid biosynthesis</keyword>
<evidence type="ECO:0000256" key="3">
    <source>
        <dbReference type="ARBA" id="ARBA00007985"/>
    </source>
</evidence>
<feature type="compositionally biased region" description="Acidic residues" evidence="12">
    <location>
        <begin position="50"/>
        <end position="64"/>
    </location>
</feature>
<evidence type="ECO:0000256" key="9">
    <source>
        <dbReference type="ARBA" id="ARBA00031349"/>
    </source>
</evidence>
<evidence type="ECO:0000256" key="11">
    <source>
        <dbReference type="ARBA" id="ARBA00047508"/>
    </source>
</evidence>
<dbReference type="EMBL" id="PGCI01000911">
    <property type="protein sequence ID" value="PLW11736.1"/>
    <property type="molecule type" value="Genomic_DNA"/>
</dbReference>
<feature type="region of interest" description="Disordered" evidence="12">
    <location>
        <begin position="43"/>
        <end position="75"/>
    </location>
</feature>
<dbReference type="InterPro" id="IPR006218">
    <property type="entry name" value="DAHP1/KDSA"/>
</dbReference>
<dbReference type="EMBL" id="PGCJ01000025">
    <property type="protein sequence ID" value="PLW56063.1"/>
    <property type="molecule type" value="Genomic_DNA"/>
</dbReference>
<dbReference type="GO" id="GO:0008652">
    <property type="term" value="P:amino acid biosynthetic process"/>
    <property type="evidence" value="ECO:0007669"/>
    <property type="project" value="UniProtKB-KW"/>
</dbReference>
<evidence type="ECO:0000256" key="10">
    <source>
        <dbReference type="ARBA" id="ARBA00032193"/>
    </source>
</evidence>
<evidence type="ECO:0000259" key="13">
    <source>
        <dbReference type="Pfam" id="PF00793"/>
    </source>
</evidence>
<dbReference type="PANTHER" id="PTHR21225">
    <property type="entry name" value="PHOSPHO-2-DEHYDRO-3-DEOXYHEPTONATE ALDOLASE DAHP SYNTHETASE"/>
    <property type="match status" value="1"/>
</dbReference>
<evidence type="ECO:0000256" key="2">
    <source>
        <dbReference type="ARBA" id="ARBA00004688"/>
    </source>
</evidence>
<dbReference type="InterPro" id="IPR013785">
    <property type="entry name" value="Aldolase_TIM"/>
</dbReference>
<accession>A0A2N5SER7</accession>
<keyword evidence="7" id="KW-0057">Aromatic amino acid biosynthesis</keyword>
<comment type="function">
    <text evidence="1">Stereospecific condensation of phosphoenolpyruvate (PEP) and D-erythrose-4-phosphate (E4P) giving rise to 3-deoxy-D-arabino-heptulosonate-7-phosphate (DAHP).</text>
</comment>
<dbReference type="GO" id="GO:0003849">
    <property type="term" value="F:3-deoxy-7-phosphoheptulonate synthase activity"/>
    <property type="evidence" value="ECO:0007669"/>
    <property type="project" value="UniProtKB-EC"/>
</dbReference>
<reference evidence="16 17" key="1">
    <citation type="submission" date="2017-11" db="EMBL/GenBank/DDBJ databases">
        <title>De novo assembly and phasing of dikaryotic genomes from two isolates of Puccinia coronata f. sp. avenae, the causal agent of oat crown rust.</title>
        <authorList>
            <person name="Miller M.E."/>
            <person name="Zhang Y."/>
            <person name="Omidvar V."/>
            <person name="Sperschneider J."/>
            <person name="Schwessinger B."/>
            <person name="Raley C."/>
            <person name="Palmer J.M."/>
            <person name="Garnica D."/>
            <person name="Upadhyaya N."/>
            <person name="Rathjen J."/>
            <person name="Taylor J.M."/>
            <person name="Park R.F."/>
            <person name="Dodds P.N."/>
            <person name="Hirsch C.D."/>
            <person name="Kianian S.F."/>
            <person name="Figueroa M."/>
        </authorList>
    </citation>
    <scope>NUCLEOTIDE SEQUENCE [LARGE SCALE GENOMIC DNA]</scope>
    <source>
        <strain evidence="15">12NC29</strain>
        <strain evidence="14">12SD80</strain>
    </source>
</reference>
<dbReference type="FunFam" id="3.20.20.70:FF:000005">
    <property type="entry name" value="Phospho-2-dehydro-3-deoxyheptonate aldolase"/>
    <property type="match status" value="1"/>
</dbReference>
<dbReference type="NCBIfam" id="TIGR00034">
    <property type="entry name" value="aroFGH"/>
    <property type="match status" value="1"/>
</dbReference>
<evidence type="ECO:0000256" key="8">
    <source>
        <dbReference type="ARBA" id="ARBA00031111"/>
    </source>
</evidence>
<dbReference type="OrthoDB" id="4699125at2759"/>
<dbReference type="PANTHER" id="PTHR21225:SF12">
    <property type="entry name" value="PHOSPHO-2-DEHYDRO-3-DEOXYHEPTONATE ALDOLASE, TYROSINE-INHIBITED"/>
    <property type="match status" value="1"/>
</dbReference>
<dbReference type="AlphaFoldDB" id="A0A2N5SER7"/>
<evidence type="ECO:0000256" key="5">
    <source>
        <dbReference type="ARBA" id="ARBA00022605"/>
    </source>
</evidence>
<keyword evidence="6" id="KW-0808">Transferase</keyword>
<comment type="caution">
    <text evidence="14">The sequence shown here is derived from an EMBL/GenBank/DDBJ whole genome shotgun (WGS) entry which is preliminary data.</text>
</comment>
<dbReference type="SUPFAM" id="SSF51569">
    <property type="entry name" value="Aldolase"/>
    <property type="match status" value="1"/>
</dbReference>
<gene>
    <name evidence="15" type="ORF">PCANC_03944</name>
    <name evidence="14" type="ORF">PCASD_22522</name>
</gene>
<name>A0A2N5SER7_9BASI</name>
<dbReference type="GO" id="GO:0005737">
    <property type="term" value="C:cytoplasm"/>
    <property type="evidence" value="ECO:0007669"/>
    <property type="project" value="TreeGrafter"/>
</dbReference>
<dbReference type="GO" id="GO:0009073">
    <property type="term" value="P:aromatic amino acid family biosynthetic process"/>
    <property type="evidence" value="ECO:0007669"/>
    <property type="project" value="UniProtKB-KW"/>
</dbReference>
<evidence type="ECO:0000256" key="7">
    <source>
        <dbReference type="ARBA" id="ARBA00023141"/>
    </source>
</evidence>
<sequence length="439" mass="47914">MNNAHFVPVLALNSSARLSPLIEEELKGKEALRIPPVFQLKNNFSARNDEADDEEEDSSDETDEGSNWSSSDSSSIYHSKTVESYDDIVTPSEVKAEIKASKCAEKLIQESRQSIAEVISGNDDRLIVVVGPCSIHSVKAALHYARELKAVKNNFPNLIIVMRTYFEKPRTTVGWKGLINDPDLDDSFQIERGIRIARKLMAQITHMGLPVGTELLDTISPQYLSDLISWGAIGARTTESQLHRELTSATDHPVGFKNGTDGGVKVAIDAMQSARASHAFMGVGPHGRASIVRSRGNDNVHVILRGGSKGTNFDAVSVAETRSSLIKTQPNLHPSIMIDCSHGNSSKDYKNQPKVLKSICEQLSNGSDEGAISGVMIESNIHEGRQDIPKEGPIGLKYGVSITDACVNFGETVKMLKSLEEAVLRRRQILGSRKSSPDL</sequence>
<proteinExistence type="inferred from homology"/>
<dbReference type="NCBIfam" id="NF009395">
    <property type="entry name" value="PRK12755.1"/>
    <property type="match status" value="1"/>
</dbReference>
<comment type="catalytic activity">
    <reaction evidence="11">
        <text>D-erythrose 4-phosphate + phosphoenolpyruvate + H2O = 7-phospho-2-dehydro-3-deoxy-D-arabino-heptonate + phosphate</text>
        <dbReference type="Rhea" id="RHEA:14717"/>
        <dbReference type="ChEBI" id="CHEBI:15377"/>
        <dbReference type="ChEBI" id="CHEBI:16897"/>
        <dbReference type="ChEBI" id="CHEBI:43474"/>
        <dbReference type="ChEBI" id="CHEBI:58394"/>
        <dbReference type="ChEBI" id="CHEBI:58702"/>
        <dbReference type="EC" id="2.5.1.54"/>
    </reaction>
</comment>
<feature type="domain" description="DAHP synthetase I/KDSA" evidence="13">
    <location>
        <begin position="114"/>
        <end position="412"/>
    </location>
</feature>
<dbReference type="EC" id="2.5.1.54" evidence="4"/>
<evidence type="ECO:0000256" key="6">
    <source>
        <dbReference type="ARBA" id="ARBA00022679"/>
    </source>
</evidence>
<comment type="pathway">
    <text evidence="2">Metabolic intermediate biosynthesis; chorismate biosynthesis; chorismate from D-erythrose 4-phosphate and phosphoenolpyruvate: step 1/7.</text>
</comment>
<evidence type="ECO:0000313" key="14">
    <source>
        <dbReference type="EMBL" id="PLW11736.1"/>
    </source>
</evidence>
<dbReference type="Pfam" id="PF00793">
    <property type="entry name" value="DAHP_synth_1"/>
    <property type="match status" value="1"/>
</dbReference>